<proteinExistence type="inferred from homology"/>
<sequence length="260" mass="27726">MNAAFPLAVCAELVFTDLPMPERAIRLAELGFAVEIWDWSRHDVAALARSGAQFSSMTGYLRGALADDAGADELLTTAAQSIPVALELGCPRLNLHGTGLDAKGLPVVPSAGADGPMWLKARDTLDRLADLGERAGVTFMLENLNTAVDHPGVPFARAEDCLALVASVGRPGIKLNLDLYHAQIGEGNLIELCRQALPHIAEIQVADVPGRHEPGTGEIAYPRVARALHAMGYRGTIGLEALPEGDHLLALQRFRDAFTL</sequence>
<dbReference type="Gene3D" id="3.20.20.150">
    <property type="entry name" value="Divalent-metal-dependent TIM barrel enzymes"/>
    <property type="match status" value="1"/>
</dbReference>
<dbReference type="SUPFAM" id="SSF51658">
    <property type="entry name" value="Xylose isomerase-like"/>
    <property type="match status" value="1"/>
</dbReference>
<dbReference type="PANTHER" id="PTHR43489">
    <property type="entry name" value="ISOMERASE"/>
    <property type="match status" value="1"/>
</dbReference>
<dbReference type="RefSeq" id="WP_183210166.1">
    <property type="nucleotide sequence ID" value="NZ_JAAAMM010000005.1"/>
</dbReference>
<reference evidence="5 6" key="1">
    <citation type="submission" date="2020-08" db="EMBL/GenBank/DDBJ databases">
        <title>Genomic Encyclopedia of Type Strains, Phase IV (KMG-IV): sequencing the most valuable type-strain genomes for metagenomic binning, comparative biology and taxonomic classification.</title>
        <authorList>
            <person name="Goeker M."/>
        </authorList>
    </citation>
    <scope>NUCLEOTIDE SEQUENCE [LARGE SCALE GENOMIC DNA]</scope>
    <source>
        <strain evidence="5 6">DSM 103570</strain>
    </source>
</reference>
<dbReference type="Proteomes" id="UP000588647">
    <property type="component" value="Unassembled WGS sequence"/>
</dbReference>
<evidence type="ECO:0000256" key="1">
    <source>
        <dbReference type="ARBA" id="ARBA00023235"/>
    </source>
</evidence>
<dbReference type="EC" id="5.3.1.22" evidence="5"/>
<keyword evidence="1 2" id="KW-0413">Isomerase</keyword>
<organism evidence="5 6">
    <name type="scientific">Aurantimonas endophytica</name>
    <dbReference type="NCBI Taxonomy" id="1522175"/>
    <lineage>
        <taxon>Bacteria</taxon>
        <taxon>Pseudomonadati</taxon>
        <taxon>Pseudomonadota</taxon>
        <taxon>Alphaproteobacteria</taxon>
        <taxon>Hyphomicrobiales</taxon>
        <taxon>Aurantimonadaceae</taxon>
        <taxon>Aurantimonas</taxon>
    </lineage>
</organism>
<keyword evidence="5" id="KW-0670">Pyruvate</keyword>
<dbReference type="GO" id="GO:0008903">
    <property type="term" value="F:hydroxypyruvate isomerase activity"/>
    <property type="evidence" value="ECO:0007669"/>
    <property type="project" value="UniProtKB-EC"/>
</dbReference>
<feature type="active site" description="Proton donor/acceptor" evidence="3">
    <location>
        <position position="142"/>
    </location>
</feature>
<feature type="domain" description="Xylose isomerase-like TIM barrel" evidence="4">
    <location>
        <begin position="44"/>
        <end position="242"/>
    </location>
</feature>
<evidence type="ECO:0000256" key="3">
    <source>
        <dbReference type="PIRSR" id="PIRSR006241-50"/>
    </source>
</evidence>
<dbReference type="InterPro" id="IPR050417">
    <property type="entry name" value="Sugar_Epim/Isomerase"/>
</dbReference>
<feature type="active site" description="Proton donor/acceptor" evidence="3">
    <location>
        <position position="240"/>
    </location>
</feature>
<dbReference type="InterPro" id="IPR026040">
    <property type="entry name" value="HyI-like"/>
</dbReference>
<evidence type="ECO:0000313" key="5">
    <source>
        <dbReference type="EMBL" id="MBB4004551.1"/>
    </source>
</evidence>
<gene>
    <name evidence="5" type="ORF">GGR03_003646</name>
</gene>
<keyword evidence="6" id="KW-1185">Reference proteome</keyword>
<comment type="similarity">
    <text evidence="2">Belongs to the hyi family.</text>
</comment>
<comment type="caution">
    <text evidence="5">The sequence shown here is derived from an EMBL/GenBank/DDBJ whole genome shotgun (WGS) entry which is preliminary data.</text>
</comment>
<dbReference type="InterPro" id="IPR036237">
    <property type="entry name" value="Xyl_isomerase-like_sf"/>
</dbReference>
<evidence type="ECO:0000256" key="2">
    <source>
        <dbReference type="PIRNR" id="PIRNR006241"/>
    </source>
</evidence>
<dbReference type="Pfam" id="PF01261">
    <property type="entry name" value="AP_endonuc_2"/>
    <property type="match status" value="1"/>
</dbReference>
<evidence type="ECO:0000259" key="4">
    <source>
        <dbReference type="Pfam" id="PF01261"/>
    </source>
</evidence>
<accession>A0A7W6HG11</accession>
<dbReference type="EMBL" id="JACIEM010000005">
    <property type="protein sequence ID" value="MBB4004551.1"/>
    <property type="molecule type" value="Genomic_DNA"/>
</dbReference>
<evidence type="ECO:0000313" key="6">
    <source>
        <dbReference type="Proteomes" id="UP000588647"/>
    </source>
</evidence>
<dbReference type="InterPro" id="IPR013022">
    <property type="entry name" value="Xyl_isomerase-like_TIM-brl"/>
</dbReference>
<name>A0A7W6HG11_9HYPH</name>
<dbReference type="PIRSF" id="PIRSF006241">
    <property type="entry name" value="HyI"/>
    <property type="match status" value="1"/>
</dbReference>
<protein>
    <submittedName>
        <fullName evidence="5">Hydroxypyruvate isomerase</fullName>
        <ecNumber evidence="5">5.3.1.22</ecNumber>
    </submittedName>
</protein>
<dbReference type="AlphaFoldDB" id="A0A7W6HG11"/>